<proteinExistence type="predicted"/>
<evidence type="ECO:0000313" key="2">
    <source>
        <dbReference type="Proteomes" id="UP000630615"/>
    </source>
</evidence>
<keyword evidence="2" id="KW-1185">Reference proteome</keyword>
<accession>A0ABQ1NFX3</accession>
<gene>
    <name evidence="1" type="ORF">GCM10011573_01960</name>
</gene>
<comment type="caution">
    <text evidence="1">The sequence shown here is derived from an EMBL/GenBank/DDBJ whole genome shotgun (WGS) entry which is preliminary data.</text>
</comment>
<protein>
    <submittedName>
        <fullName evidence="1">Uncharacterized protein</fullName>
    </submittedName>
</protein>
<evidence type="ECO:0000313" key="1">
    <source>
        <dbReference type="EMBL" id="GGC75987.1"/>
    </source>
</evidence>
<reference evidence="2" key="1">
    <citation type="journal article" date="2019" name="Int. J. Syst. Evol. Microbiol.">
        <title>The Global Catalogue of Microorganisms (GCM) 10K type strain sequencing project: providing services to taxonomists for standard genome sequencing and annotation.</title>
        <authorList>
            <consortium name="The Broad Institute Genomics Platform"/>
            <consortium name="The Broad Institute Genome Sequencing Center for Infectious Disease"/>
            <person name="Wu L."/>
            <person name="Ma J."/>
        </authorList>
    </citation>
    <scope>NUCLEOTIDE SEQUENCE [LARGE SCALE GENOMIC DNA]</scope>
    <source>
        <strain evidence="2">CGMCC 1.15942</strain>
    </source>
</reference>
<dbReference type="EMBL" id="BMKI01000001">
    <property type="protein sequence ID" value="GGC75987.1"/>
    <property type="molecule type" value="Genomic_DNA"/>
</dbReference>
<dbReference type="Proteomes" id="UP000630615">
    <property type="component" value="Unassembled WGS sequence"/>
</dbReference>
<sequence>MIDEYINGPSMSTVAWSFIYSHSFFKTDINKYLANKVSEVSSDPSNTYIVSQPNSTITIQEVK</sequence>
<name>A0ABQ1NFX3_9ENTE</name>
<organism evidence="1 2">
    <name type="scientific">Enterococcus wangshanyuanii</name>
    <dbReference type="NCBI Taxonomy" id="2005703"/>
    <lineage>
        <taxon>Bacteria</taxon>
        <taxon>Bacillati</taxon>
        <taxon>Bacillota</taxon>
        <taxon>Bacilli</taxon>
        <taxon>Lactobacillales</taxon>
        <taxon>Enterococcaceae</taxon>
        <taxon>Enterococcus</taxon>
    </lineage>
</organism>